<dbReference type="SUPFAM" id="SSF48076">
    <property type="entry name" value="LigA subunit of an aromatic-ring-opening dioxygenase LigAB"/>
    <property type="match status" value="1"/>
</dbReference>
<feature type="compositionally biased region" description="Gly residues" evidence="1">
    <location>
        <begin position="1"/>
        <end position="15"/>
    </location>
</feature>
<proteinExistence type="predicted"/>
<name>A0ABV6T2F4_9GAMM</name>
<reference evidence="2 3" key="1">
    <citation type="submission" date="2024-09" db="EMBL/GenBank/DDBJ databases">
        <authorList>
            <person name="Sun Q."/>
            <person name="Mori K."/>
        </authorList>
    </citation>
    <scope>NUCLEOTIDE SEQUENCE [LARGE SCALE GENOMIC DNA]</scope>
    <source>
        <strain evidence="2 3">KCTC 52403</strain>
    </source>
</reference>
<evidence type="ECO:0000313" key="2">
    <source>
        <dbReference type="EMBL" id="MFC0718651.1"/>
    </source>
</evidence>
<feature type="region of interest" description="Disordered" evidence="1">
    <location>
        <begin position="1"/>
        <end position="21"/>
    </location>
</feature>
<dbReference type="RefSeq" id="WP_229823018.1">
    <property type="nucleotide sequence ID" value="NZ_BMZT01000002.1"/>
</dbReference>
<sequence>MLRVGKGLGSPGAGRGRSHIDGDKKMLTLLDLMRKLASDAALAAEYERDPAAVVSRAGLTDEEQKAMLAKDYASIKELTGLSDGQFATNHIVKAY</sequence>
<evidence type="ECO:0000256" key="1">
    <source>
        <dbReference type="SAM" id="MobiDB-lite"/>
    </source>
</evidence>
<organism evidence="2 3">
    <name type="scientific">Luteimonas padinae</name>
    <dbReference type="NCBI Taxonomy" id="1714359"/>
    <lineage>
        <taxon>Bacteria</taxon>
        <taxon>Pseudomonadati</taxon>
        <taxon>Pseudomonadota</taxon>
        <taxon>Gammaproteobacteria</taxon>
        <taxon>Lysobacterales</taxon>
        <taxon>Lysobacteraceae</taxon>
        <taxon>Luteimonas</taxon>
    </lineage>
</organism>
<evidence type="ECO:0008006" key="4">
    <source>
        <dbReference type="Google" id="ProtNLM"/>
    </source>
</evidence>
<gene>
    <name evidence="2" type="ORF">ACFFFU_13005</name>
</gene>
<dbReference type="EMBL" id="JBHLTF010000033">
    <property type="protein sequence ID" value="MFC0718651.1"/>
    <property type="molecule type" value="Genomic_DNA"/>
</dbReference>
<protein>
    <recommendedName>
        <fullName evidence="4">Extradiol ring-cleavage dioxygenase LigAB LigA subunit domain-containing protein</fullName>
    </recommendedName>
</protein>
<evidence type="ECO:0000313" key="3">
    <source>
        <dbReference type="Proteomes" id="UP001589898"/>
    </source>
</evidence>
<comment type="caution">
    <text evidence="2">The sequence shown here is derived from an EMBL/GenBank/DDBJ whole genome shotgun (WGS) entry which is preliminary data.</text>
</comment>
<keyword evidence="3" id="KW-1185">Reference proteome</keyword>
<accession>A0ABV6T2F4</accession>
<dbReference type="Proteomes" id="UP001589898">
    <property type="component" value="Unassembled WGS sequence"/>
</dbReference>
<dbReference type="Gene3D" id="1.10.700.10">
    <property type="entry name" value="Dioxygenase LigAB, LigA subunit"/>
    <property type="match status" value="1"/>
</dbReference>
<dbReference type="InterPro" id="IPR036622">
    <property type="entry name" value="LigA_sf"/>
</dbReference>